<evidence type="ECO:0000256" key="12">
    <source>
        <dbReference type="ARBA" id="ARBA00022989"/>
    </source>
</evidence>
<comment type="subcellular location">
    <subcellularLocation>
        <location evidence="2">Membrane</location>
        <topology evidence="2">Single-pass membrane protein</topology>
    </subcellularLocation>
</comment>
<keyword evidence="9" id="KW-0863">Zinc-finger</keyword>
<evidence type="ECO:0000256" key="5">
    <source>
        <dbReference type="ARBA" id="ARBA00022679"/>
    </source>
</evidence>
<evidence type="ECO:0000256" key="2">
    <source>
        <dbReference type="ARBA" id="ARBA00004167"/>
    </source>
</evidence>
<dbReference type="GO" id="GO:0030247">
    <property type="term" value="F:polysaccharide binding"/>
    <property type="evidence" value="ECO:0007669"/>
    <property type="project" value="InterPro"/>
</dbReference>
<evidence type="ECO:0000256" key="8">
    <source>
        <dbReference type="ARBA" id="ARBA00022729"/>
    </source>
</evidence>
<keyword evidence="5" id="KW-0808">Transferase</keyword>
<keyword evidence="10" id="KW-0833">Ubl conjugation pathway</keyword>
<keyword evidence="19" id="KW-1185">Reference proteome</keyword>
<dbReference type="InterPro" id="IPR046948">
    <property type="entry name" value="ATL20-22-like"/>
</dbReference>
<evidence type="ECO:0000256" key="16">
    <source>
        <dbReference type="SAM" id="SignalP"/>
    </source>
</evidence>
<reference evidence="18" key="1">
    <citation type="submission" date="2022-03" db="EMBL/GenBank/DDBJ databases">
        <title>A functionally conserved STORR gene fusion in Papaver species that diverged 16.8 million years ago.</title>
        <authorList>
            <person name="Catania T."/>
        </authorList>
    </citation>
    <scope>NUCLEOTIDE SEQUENCE</scope>
    <source>
        <strain evidence="18">S-191538</strain>
    </source>
</reference>
<accession>A0AA41VCS6</accession>
<comment type="catalytic activity">
    <reaction evidence="1">
        <text>S-ubiquitinyl-[E2 ubiquitin-conjugating enzyme]-L-cysteine + [acceptor protein]-L-lysine = [E2 ubiquitin-conjugating enzyme]-L-cysteine + N(6)-ubiquitinyl-[acceptor protein]-L-lysine.</text>
        <dbReference type="EC" id="2.3.2.27"/>
    </reaction>
</comment>
<dbReference type="GO" id="GO:0061630">
    <property type="term" value="F:ubiquitin protein ligase activity"/>
    <property type="evidence" value="ECO:0007669"/>
    <property type="project" value="UniProtKB-EC"/>
</dbReference>
<gene>
    <name evidence="18" type="ORF">MKW94_017521</name>
</gene>
<proteinExistence type="inferred from homology"/>
<evidence type="ECO:0000256" key="10">
    <source>
        <dbReference type="ARBA" id="ARBA00022786"/>
    </source>
</evidence>
<keyword evidence="8 16" id="KW-0732">Signal</keyword>
<keyword evidence="11" id="KW-0862">Zinc</keyword>
<keyword evidence="6 15" id="KW-0812">Transmembrane</keyword>
<evidence type="ECO:0000259" key="17">
    <source>
        <dbReference type="Pfam" id="PF13947"/>
    </source>
</evidence>
<evidence type="ECO:0000256" key="11">
    <source>
        <dbReference type="ARBA" id="ARBA00022833"/>
    </source>
</evidence>
<feature type="transmembrane region" description="Helical" evidence="15">
    <location>
        <begin position="248"/>
        <end position="277"/>
    </location>
</feature>
<evidence type="ECO:0000256" key="4">
    <source>
        <dbReference type="ARBA" id="ARBA00012483"/>
    </source>
</evidence>
<evidence type="ECO:0000256" key="3">
    <source>
        <dbReference type="ARBA" id="ARBA00004906"/>
    </source>
</evidence>
<keyword evidence="12 15" id="KW-1133">Transmembrane helix</keyword>
<feature type="chain" id="PRO_5041456099" description="RING-type E3 ubiquitin transferase" evidence="16">
    <location>
        <begin position="30"/>
        <end position="294"/>
    </location>
</feature>
<comment type="similarity">
    <text evidence="14">Belongs to the RING-type zinc finger family. ATL subfamily.</text>
</comment>
<dbReference type="PANTHER" id="PTHR46279">
    <property type="entry name" value="RING/U-BOX SUPERFAMILY PROTEIN"/>
    <property type="match status" value="1"/>
</dbReference>
<feature type="signal peptide" evidence="16">
    <location>
        <begin position="1"/>
        <end position="29"/>
    </location>
</feature>
<evidence type="ECO:0000313" key="19">
    <source>
        <dbReference type="Proteomes" id="UP001177140"/>
    </source>
</evidence>
<evidence type="ECO:0000256" key="6">
    <source>
        <dbReference type="ARBA" id="ARBA00022692"/>
    </source>
</evidence>
<dbReference type="PANTHER" id="PTHR46279:SF9">
    <property type="entry name" value="OS01G0116300 PROTEIN"/>
    <property type="match status" value="1"/>
</dbReference>
<evidence type="ECO:0000256" key="7">
    <source>
        <dbReference type="ARBA" id="ARBA00022723"/>
    </source>
</evidence>
<comment type="pathway">
    <text evidence="3">Protein modification; protein ubiquitination.</text>
</comment>
<evidence type="ECO:0000256" key="14">
    <source>
        <dbReference type="ARBA" id="ARBA00024209"/>
    </source>
</evidence>
<keyword evidence="7" id="KW-0479">Metal-binding</keyword>
<dbReference type="InterPro" id="IPR025287">
    <property type="entry name" value="WAK_GUB"/>
</dbReference>
<dbReference type="EC" id="2.3.2.27" evidence="4"/>
<evidence type="ECO:0000256" key="9">
    <source>
        <dbReference type="ARBA" id="ARBA00022771"/>
    </source>
</evidence>
<dbReference type="Proteomes" id="UP001177140">
    <property type="component" value="Unassembled WGS sequence"/>
</dbReference>
<dbReference type="GO" id="GO:0016020">
    <property type="term" value="C:membrane"/>
    <property type="evidence" value="ECO:0007669"/>
    <property type="project" value="UniProtKB-SubCell"/>
</dbReference>
<dbReference type="Pfam" id="PF13947">
    <property type="entry name" value="GUB_WAK_bind"/>
    <property type="match status" value="1"/>
</dbReference>
<evidence type="ECO:0000313" key="18">
    <source>
        <dbReference type="EMBL" id="MCL7038868.1"/>
    </source>
</evidence>
<feature type="domain" description="Wall-associated receptor kinase galacturonan-binding" evidence="17">
    <location>
        <begin position="33"/>
        <end position="103"/>
    </location>
</feature>
<keyword evidence="13 15" id="KW-0472">Membrane</keyword>
<protein>
    <recommendedName>
        <fullName evidence="4">RING-type E3 ubiquitin transferase</fullName>
        <ecNumber evidence="4">2.3.2.27</ecNumber>
    </recommendedName>
</protein>
<evidence type="ECO:0000256" key="13">
    <source>
        <dbReference type="ARBA" id="ARBA00023136"/>
    </source>
</evidence>
<sequence>MAPRGFLFFTFSFPFFLLILVSFPEMIASRDTCPSIRCSNTGPEISYPFGIKDFQGVQCGYHTGFNVSCNSMGETVIDNLPFISGKFLVRNINYHRQEIQIQDPENCLPRRYLQDQNDDNSASTSPLKAYAHQRYTFFSCGSSSMAANINRYSAYFQTVTCLSSSTHTVLATVSTSNNILNINKILTDSGYCEVTNHLSIPIPKPLYGAAYDLNKDDLYVSWDVTAPSRLGVIIIIELLVVCCGARKLWIMIINFTIFMLQLVTYCIPCCCCAALLFDCCIIMKTGMEESDEDA</sequence>
<dbReference type="GO" id="GO:0008270">
    <property type="term" value="F:zinc ion binding"/>
    <property type="evidence" value="ECO:0007669"/>
    <property type="project" value="UniProtKB-KW"/>
</dbReference>
<comment type="caution">
    <text evidence="18">The sequence shown here is derived from an EMBL/GenBank/DDBJ whole genome shotgun (WGS) entry which is preliminary data.</text>
</comment>
<dbReference type="EMBL" id="JAJJMA010194859">
    <property type="protein sequence ID" value="MCL7038868.1"/>
    <property type="molecule type" value="Genomic_DNA"/>
</dbReference>
<dbReference type="AlphaFoldDB" id="A0AA41VCS6"/>
<evidence type="ECO:0000256" key="1">
    <source>
        <dbReference type="ARBA" id="ARBA00000900"/>
    </source>
</evidence>
<evidence type="ECO:0000256" key="15">
    <source>
        <dbReference type="SAM" id="Phobius"/>
    </source>
</evidence>
<name>A0AA41VCS6_PAPNU</name>
<organism evidence="18 19">
    <name type="scientific">Papaver nudicaule</name>
    <name type="common">Iceland poppy</name>
    <dbReference type="NCBI Taxonomy" id="74823"/>
    <lineage>
        <taxon>Eukaryota</taxon>
        <taxon>Viridiplantae</taxon>
        <taxon>Streptophyta</taxon>
        <taxon>Embryophyta</taxon>
        <taxon>Tracheophyta</taxon>
        <taxon>Spermatophyta</taxon>
        <taxon>Magnoliopsida</taxon>
        <taxon>Ranunculales</taxon>
        <taxon>Papaveraceae</taxon>
        <taxon>Papaveroideae</taxon>
        <taxon>Papaver</taxon>
    </lineage>
</organism>